<dbReference type="GO" id="GO:0015562">
    <property type="term" value="F:efflux transmembrane transporter activity"/>
    <property type="evidence" value="ECO:0007669"/>
    <property type="project" value="InterPro"/>
</dbReference>
<keyword evidence="7" id="KW-0998">Cell outer membrane</keyword>
<comment type="subcellular location">
    <subcellularLocation>
        <location evidence="1">Cell outer membrane</location>
    </subcellularLocation>
</comment>
<dbReference type="EMBL" id="JADKFW010000005">
    <property type="protein sequence ID" value="MBK9717776.1"/>
    <property type="molecule type" value="Genomic_DNA"/>
</dbReference>
<comment type="similarity">
    <text evidence="2">Belongs to the outer membrane factor (OMF) (TC 1.B.17) family.</text>
</comment>
<dbReference type="AlphaFoldDB" id="A0A9D7XEM7"/>
<evidence type="ECO:0000313" key="9">
    <source>
        <dbReference type="Proteomes" id="UP000808349"/>
    </source>
</evidence>
<dbReference type="PANTHER" id="PTHR30026">
    <property type="entry name" value="OUTER MEMBRANE PROTEIN TOLC"/>
    <property type="match status" value="1"/>
</dbReference>
<evidence type="ECO:0000313" key="8">
    <source>
        <dbReference type="EMBL" id="MBK9717776.1"/>
    </source>
</evidence>
<gene>
    <name evidence="8" type="ORF">IPO85_09725</name>
</gene>
<evidence type="ECO:0000256" key="5">
    <source>
        <dbReference type="ARBA" id="ARBA00022692"/>
    </source>
</evidence>
<evidence type="ECO:0000256" key="1">
    <source>
        <dbReference type="ARBA" id="ARBA00004442"/>
    </source>
</evidence>
<keyword evidence="6" id="KW-0472">Membrane</keyword>
<protein>
    <submittedName>
        <fullName evidence="8">TolC family protein</fullName>
    </submittedName>
</protein>
<organism evidence="8 9">
    <name type="scientific">Candidatus Defluviibacterium haderslevense</name>
    <dbReference type="NCBI Taxonomy" id="2981993"/>
    <lineage>
        <taxon>Bacteria</taxon>
        <taxon>Pseudomonadati</taxon>
        <taxon>Bacteroidota</taxon>
        <taxon>Saprospiria</taxon>
        <taxon>Saprospirales</taxon>
        <taxon>Saprospiraceae</taxon>
        <taxon>Candidatus Defluviibacterium</taxon>
    </lineage>
</organism>
<evidence type="ECO:0000256" key="3">
    <source>
        <dbReference type="ARBA" id="ARBA00022448"/>
    </source>
</evidence>
<dbReference type="GO" id="GO:0015288">
    <property type="term" value="F:porin activity"/>
    <property type="evidence" value="ECO:0007669"/>
    <property type="project" value="TreeGrafter"/>
</dbReference>
<keyword evidence="3" id="KW-0813">Transport</keyword>
<dbReference type="PANTHER" id="PTHR30026:SF20">
    <property type="entry name" value="OUTER MEMBRANE PROTEIN TOLC"/>
    <property type="match status" value="1"/>
</dbReference>
<keyword evidence="4" id="KW-1134">Transmembrane beta strand</keyword>
<evidence type="ECO:0000256" key="4">
    <source>
        <dbReference type="ARBA" id="ARBA00022452"/>
    </source>
</evidence>
<dbReference type="Pfam" id="PF02321">
    <property type="entry name" value="OEP"/>
    <property type="match status" value="1"/>
</dbReference>
<name>A0A9D7XEM7_9BACT</name>
<dbReference type="GO" id="GO:1990281">
    <property type="term" value="C:efflux pump complex"/>
    <property type="evidence" value="ECO:0007669"/>
    <property type="project" value="TreeGrafter"/>
</dbReference>
<dbReference type="InterPro" id="IPR003423">
    <property type="entry name" value="OMP_efflux"/>
</dbReference>
<dbReference type="SUPFAM" id="SSF56954">
    <property type="entry name" value="Outer membrane efflux proteins (OEP)"/>
    <property type="match status" value="1"/>
</dbReference>
<proteinExistence type="inferred from homology"/>
<sequence>MKSKLNKIEHNIGIFMILIMLLPNLNVHAQRIITLPQAIQNGIANKKNIIAGKLDANISNLQTQAMYRKYWPQVSADYTYVYNPILQTSILPIGIFNPSYPIDATKSVQFGTKWTQSAGLTALQPLINVSIQKQIHEAKLKERIAVLSQEQTEYELAYNIAQTYIDIYLQEAKIKSCIADTGRTYVSYKLLKNKFDEKRLLKSDLNTAKVNHNNTVQSLSDGISQLIEDKVYLLFLMGTTDMDKWDFEIDTLFTTNYSISPKVMPIQIDQLPEMQQLTLQSQLTHLQVNSEKSKHIPTVNFKGYLGANQYTNVFNPLAANSWFGLSYLGLDVMVPLLFGENLKNKTQQLKLQSKQYELQKENKTLQYTKELITANLQIENIKTQLVTQKENISLISETIAIFQARVEEGQESISNLNFEETNLQALEAKYETSKKQLWAHWLDYLKASGQLSILWK</sequence>
<dbReference type="Proteomes" id="UP000808349">
    <property type="component" value="Unassembled WGS sequence"/>
</dbReference>
<keyword evidence="5" id="KW-0812">Transmembrane</keyword>
<dbReference type="GO" id="GO:0009279">
    <property type="term" value="C:cell outer membrane"/>
    <property type="evidence" value="ECO:0007669"/>
    <property type="project" value="UniProtKB-SubCell"/>
</dbReference>
<accession>A0A9D7XEM7</accession>
<reference evidence="8 9" key="1">
    <citation type="submission" date="2020-10" db="EMBL/GenBank/DDBJ databases">
        <title>Connecting structure to function with the recovery of over 1000 high-quality activated sludge metagenome-assembled genomes encoding full-length rRNA genes using long-read sequencing.</title>
        <authorList>
            <person name="Singleton C.M."/>
            <person name="Petriglieri F."/>
            <person name="Kristensen J.M."/>
            <person name="Kirkegaard R.H."/>
            <person name="Michaelsen T.Y."/>
            <person name="Andersen M.H."/>
            <person name="Karst S.M."/>
            <person name="Dueholm M.S."/>
            <person name="Nielsen P.H."/>
            <person name="Albertsen M."/>
        </authorList>
    </citation>
    <scope>NUCLEOTIDE SEQUENCE [LARGE SCALE GENOMIC DNA]</scope>
    <source>
        <strain evidence="8">Ribe_18-Q3-R11-54_BAT3C.373</strain>
    </source>
</reference>
<evidence type="ECO:0000256" key="6">
    <source>
        <dbReference type="ARBA" id="ARBA00023136"/>
    </source>
</evidence>
<comment type="caution">
    <text evidence="8">The sequence shown here is derived from an EMBL/GenBank/DDBJ whole genome shotgun (WGS) entry which is preliminary data.</text>
</comment>
<evidence type="ECO:0000256" key="7">
    <source>
        <dbReference type="ARBA" id="ARBA00023237"/>
    </source>
</evidence>
<evidence type="ECO:0000256" key="2">
    <source>
        <dbReference type="ARBA" id="ARBA00007613"/>
    </source>
</evidence>
<dbReference type="InterPro" id="IPR051906">
    <property type="entry name" value="TolC-like"/>
</dbReference>
<dbReference type="Gene3D" id="1.20.1600.10">
    <property type="entry name" value="Outer membrane efflux proteins (OEP)"/>
    <property type="match status" value="1"/>
</dbReference>